<evidence type="ECO:0000259" key="4">
    <source>
        <dbReference type="Pfam" id="PF01729"/>
    </source>
</evidence>
<keyword evidence="7" id="KW-1185">Reference proteome</keyword>
<reference evidence="6" key="1">
    <citation type="submission" date="2022-10" db="EMBL/GenBank/DDBJ databases">
        <authorList>
            <person name="Botero Cardona J."/>
        </authorList>
    </citation>
    <scope>NUCLEOTIDE SEQUENCE</scope>
    <source>
        <strain evidence="6">R-83534</strain>
    </source>
</reference>
<evidence type="ECO:0000313" key="6">
    <source>
        <dbReference type="EMBL" id="CAI3943388.1"/>
    </source>
</evidence>
<dbReference type="InterPro" id="IPR013785">
    <property type="entry name" value="Aldolase_TIM"/>
</dbReference>
<protein>
    <submittedName>
        <fullName evidence="6">Nicotinate-nucleotide pyrophosphorylase (NadC) (PDB:1O4U)</fullName>
    </submittedName>
</protein>
<dbReference type="RefSeq" id="WP_034336525.1">
    <property type="nucleotide sequence ID" value="NZ_CAMXCH010000002.1"/>
</dbReference>
<sequence>MFSILKSDLVNPFQPMDEQLNRELDKTITQALAELKPDNIFADIDQSIVLRIIAEEDCVLCGAPWVDGLLEKIHFTGNIQWHAIEGATVLGGDKICTIYGKAKEIIGKEKIILDFLSLFSSLTTQARNYAELVSGTKSLLYYDYLNIPGCTLSQQYAVHIGGAQGYSVLDDGTCLIKRGHIHLLNGISAALKQALCHYSIDFIKVEVSSYQELSEVVKLGIKNIKLCFFTLEQLAQAQELVKEKITLEAYGNVHLSNIKQIAQIGIERIIMDDFGKKISIISYALSYLDD</sequence>
<keyword evidence="2" id="KW-0328">Glycosyltransferase</keyword>
<dbReference type="SUPFAM" id="SSF54675">
    <property type="entry name" value="Nicotinate/Quinolinate PRTase N-terminal domain-like"/>
    <property type="match status" value="1"/>
</dbReference>
<dbReference type="Proteomes" id="UP001154272">
    <property type="component" value="Unassembled WGS sequence"/>
</dbReference>
<dbReference type="Gene3D" id="3.90.1170.20">
    <property type="entry name" value="Quinolinate phosphoribosyl transferase, N-terminal domain"/>
    <property type="match status" value="1"/>
</dbReference>
<dbReference type="SUPFAM" id="SSF51690">
    <property type="entry name" value="Nicotinate/Quinolinate PRTase C-terminal domain-like"/>
    <property type="match status" value="1"/>
</dbReference>
<accession>A0ABM9HPP5</accession>
<evidence type="ECO:0000256" key="3">
    <source>
        <dbReference type="ARBA" id="ARBA00022679"/>
    </source>
</evidence>
<evidence type="ECO:0000256" key="1">
    <source>
        <dbReference type="ARBA" id="ARBA00009400"/>
    </source>
</evidence>
<dbReference type="PANTHER" id="PTHR32179">
    <property type="entry name" value="NICOTINATE-NUCLEOTIDE PYROPHOSPHORYLASE [CARBOXYLATING]"/>
    <property type="match status" value="1"/>
</dbReference>
<feature type="domain" description="Quinolinate phosphoribosyl transferase C-terminal" evidence="4">
    <location>
        <begin position="124"/>
        <end position="271"/>
    </location>
</feature>
<comment type="caution">
    <text evidence="6">The sequence shown here is derived from an EMBL/GenBank/DDBJ whole genome shotgun (WGS) entry which is preliminary data.</text>
</comment>
<evidence type="ECO:0000259" key="5">
    <source>
        <dbReference type="Pfam" id="PF02749"/>
    </source>
</evidence>
<dbReference type="InterPro" id="IPR027277">
    <property type="entry name" value="NadC/ModD"/>
</dbReference>
<dbReference type="EMBL" id="CAMXCH010000002">
    <property type="protein sequence ID" value="CAI3943388.1"/>
    <property type="molecule type" value="Genomic_DNA"/>
</dbReference>
<dbReference type="InterPro" id="IPR022412">
    <property type="entry name" value="Quinolinate_PRibosylTrfase_N"/>
</dbReference>
<evidence type="ECO:0000313" key="7">
    <source>
        <dbReference type="Proteomes" id="UP001154272"/>
    </source>
</evidence>
<organism evidence="6 7">
    <name type="scientific">Commensalibacter papalotli</name>
    <name type="common">ex Botero et al. 2024</name>
    <dbReference type="NCBI Taxonomy" id="2972766"/>
    <lineage>
        <taxon>Bacteria</taxon>
        <taxon>Pseudomonadati</taxon>
        <taxon>Pseudomonadota</taxon>
        <taxon>Alphaproteobacteria</taxon>
        <taxon>Acetobacterales</taxon>
        <taxon>Acetobacteraceae</taxon>
    </lineage>
</organism>
<feature type="domain" description="Quinolinate phosphoribosyl transferase N-terminal" evidence="5">
    <location>
        <begin position="44"/>
        <end position="118"/>
    </location>
</feature>
<keyword evidence="3" id="KW-0808">Transferase</keyword>
<dbReference type="InterPro" id="IPR002638">
    <property type="entry name" value="Quinolinate_PRibosylTrfase_C"/>
</dbReference>
<gene>
    <name evidence="6" type="ORF">R83534S58_LOCUS1269</name>
</gene>
<proteinExistence type="inferred from homology"/>
<dbReference type="Gene3D" id="3.20.20.70">
    <property type="entry name" value="Aldolase class I"/>
    <property type="match status" value="1"/>
</dbReference>
<comment type="similarity">
    <text evidence="1">Belongs to the NadC/ModD family.</text>
</comment>
<evidence type="ECO:0000256" key="2">
    <source>
        <dbReference type="ARBA" id="ARBA00022676"/>
    </source>
</evidence>
<dbReference type="Pfam" id="PF02749">
    <property type="entry name" value="QRPTase_N"/>
    <property type="match status" value="1"/>
</dbReference>
<dbReference type="PANTHER" id="PTHR32179:SF3">
    <property type="entry name" value="NICOTINATE-NUCLEOTIDE PYROPHOSPHORYLASE [CARBOXYLATING]"/>
    <property type="match status" value="1"/>
</dbReference>
<dbReference type="InterPro" id="IPR037128">
    <property type="entry name" value="Quinolinate_PRibosylTase_N_sf"/>
</dbReference>
<dbReference type="Pfam" id="PF01729">
    <property type="entry name" value="QRPTase_C"/>
    <property type="match status" value="1"/>
</dbReference>
<dbReference type="InterPro" id="IPR036068">
    <property type="entry name" value="Nicotinate_pribotase-like_C"/>
</dbReference>
<name>A0ABM9HPP5_9PROT</name>